<name>D7PVF5_LEVBR</name>
<evidence type="ECO:0000313" key="1">
    <source>
        <dbReference type="EMBL" id="ADH51640.1"/>
    </source>
</evidence>
<dbReference type="EMBL" id="GU979519">
    <property type="protein sequence ID" value="ADH51640.1"/>
    <property type="molecule type" value="Genomic_DNA"/>
</dbReference>
<organism evidence="1">
    <name type="scientific">Levilactobacillus brevis</name>
    <name type="common">Lactobacillus brevis</name>
    <dbReference type="NCBI Taxonomy" id="1580"/>
    <lineage>
        <taxon>Bacteria</taxon>
        <taxon>Bacillati</taxon>
        <taxon>Bacillota</taxon>
        <taxon>Bacilli</taxon>
        <taxon>Lactobacillales</taxon>
        <taxon>Lactobacillaceae</taxon>
        <taxon>Levilactobacillus</taxon>
    </lineage>
</organism>
<protein>
    <submittedName>
        <fullName evidence="1">Uncharacterized protein</fullName>
    </submittedName>
</protein>
<proteinExistence type="predicted"/>
<dbReference type="AlphaFoldDB" id="D7PVF5"/>
<reference evidence="1" key="1">
    <citation type="journal article" date="2011" name="Arch. Virol.">
        <title>Complete nucleotide sequence of the temperate bacteriophage LBR48, a new member of the family Myoviridae.</title>
        <authorList>
            <person name="Jang S.H."/>
            <person name="Yoon B.H."/>
            <person name="Chang H.I."/>
        </authorList>
    </citation>
    <scope>NUCLEOTIDE SEQUENCE</scope>
    <source>
        <strain evidence="1">C30</strain>
    </source>
</reference>
<sequence>MHPSLGLDFEVGPVGLLPQVSEDLTGADGLFLLQFLDDMEISLRCCGDVLVTKSVADIGNRHLLIQQNGR</sequence>
<accession>D7PVF5</accession>